<dbReference type="InterPro" id="IPR003848">
    <property type="entry name" value="DUF218"/>
</dbReference>
<evidence type="ECO:0000313" key="1">
    <source>
        <dbReference type="EMBL" id="OHV46755.1"/>
    </source>
</evidence>
<sequence>MITDAQQARPRWRRALRSGVLGVALLIAVLNVRMIVFPRIDKPRPVDAIFMLGGPGERRDKAVELARSGIAPVLVVSMPGTWRCPDAAEVGRDIQVICFWPDPVTTQGEAREAGRLARIHGWRSILFVTDRSQDSRARLRIERCYDGEVLVDAVGTPRRQWPYLIAYQTAATVKALVWQRGC</sequence>
<gene>
    <name evidence="1" type="ORF">BBK14_00250</name>
</gene>
<evidence type="ECO:0000313" key="2">
    <source>
        <dbReference type="Proteomes" id="UP000179769"/>
    </source>
</evidence>
<reference evidence="2" key="1">
    <citation type="submission" date="2016-07" db="EMBL/GenBank/DDBJ databases">
        <title>Frankia sp. NRRL B-16219 Genome sequencing.</title>
        <authorList>
            <person name="Ghodhbane-Gtari F."/>
            <person name="Swanson E."/>
            <person name="Gueddou A."/>
            <person name="Louati M."/>
            <person name="Nouioui I."/>
            <person name="Hezbri K."/>
            <person name="Abebe-Akele F."/>
            <person name="Simpson S."/>
            <person name="Morris K."/>
            <person name="Thomas K."/>
            <person name="Gtari M."/>
            <person name="Tisa L.S."/>
        </authorList>
    </citation>
    <scope>NUCLEOTIDE SEQUENCE [LARGE SCALE GENOMIC DNA]</scope>
    <source>
        <strain evidence="2">NRRL B-16219</strain>
    </source>
</reference>
<dbReference type="RefSeq" id="WP_071059160.1">
    <property type="nucleotide sequence ID" value="NZ_MAXA01000001.1"/>
</dbReference>
<keyword evidence="2" id="KW-1185">Reference proteome</keyword>
<dbReference type="OrthoDB" id="4772924at2"/>
<dbReference type="EMBL" id="MAXA01000001">
    <property type="protein sequence ID" value="OHV46755.1"/>
    <property type="molecule type" value="Genomic_DNA"/>
</dbReference>
<comment type="caution">
    <text evidence="1">The sequence shown here is derived from an EMBL/GenBank/DDBJ whole genome shotgun (WGS) entry which is preliminary data.</text>
</comment>
<dbReference type="CDD" id="cd06259">
    <property type="entry name" value="YdcF-like"/>
    <property type="match status" value="1"/>
</dbReference>
<proteinExistence type="predicted"/>
<dbReference type="Proteomes" id="UP000179769">
    <property type="component" value="Unassembled WGS sequence"/>
</dbReference>
<dbReference type="AlphaFoldDB" id="A0A1S1RMX8"/>
<organism evidence="1 2">
    <name type="scientific">Parafrankia soli</name>
    <dbReference type="NCBI Taxonomy" id="2599596"/>
    <lineage>
        <taxon>Bacteria</taxon>
        <taxon>Bacillati</taxon>
        <taxon>Actinomycetota</taxon>
        <taxon>Actinomycetes</taxon>
        <taxon>Frankiales</taxon>
        <taxon>Frankiaceae</taxon>
        <taxon>Parafrankia</taxon>
    </lineage>
</organism>
<evidence type="ECO:0008006" key="3">
    <source>
        <dbReference type="Google" id="ProtNLM"/>
    </source>
</evidence>
<protein>
    <recommendedName>
        <fullName evidence="3">DUF218 domain-containing protein</fullName>
    </recommendedName>
</protein>
<accession>A0A1S1RMX8</accession>
<name>A0A1S1RMX8_9ACTN</name>